<dbReference type="InterPro" id="IPR018503">
    <property type="entry name" value="Tetraspanin_CS"/>
</dbReference>
<feature type="disulfide bond" evidence="6">
    <location>
        <begin position="139"/>
        <end position="176"/>
    </location>
</feature>
<dbReference type="GO" id="GO:0005886">
    <property type="term" value="C:plasma membrane"/>
    <property type="evidence" value="ECO:0007669"/>
    <property type="project" value="TreeGrafter"/>
</dbReference>
<dbReference type="AlphaFoldDB" id="A0A224XJR8"/>
<dbReference type="InterPro" id="IPR008952">
    <property type="entry name" value="Tetraspanin_EC2_sf"/>
</dbReference>
<sequence length="219" mass="23846">MGFCECTAKFALFAFNLICALLGLVIIAFSVVTNIHGKPFKDMLSGQITLVTIILIVVGVLVFCIAFLGCCGAIRESHCMLTTYAVILSTLLVVQFAIGITAFVYRNKIEDSLNSVINQTFENDKAVDIVDEIQMDLQCCGLDGPIWYKSVNLPSSCCGRTKGKTCFIIEAYIGGCHDKIIDLVQSSLKLLGAIAIGISVIELICVIFAFCLSSSFKRW</sequence>
<dbReference type="PIRSF" id="PIRSF002419">
    <property type="entry name" value="Tetraspanin"/>
    <property type="match status" value="1"/>
</dbReference>
<feature type="transmembrane region" description="Helical" evidence="7">
    <location>
        <begin position="12"/>
        <end position="36"/>
    </location>
</feature>
<name>A0A224XJR8_9HEMI</name>
<dbReference type="PRINTS" id="PR00259">
    <property type="entry name" value="TMFOUR"/>
</dbReference>
<keyword evidence="5 7" id="KW-0472">Membrane</keyword>
<dbReference type="Pfam" id="PF00335">
    <property type="entry name" value="Tetraspanin"/>
    <property type="match status" value="1"/>
</dbReference>
<dbReference type="Gene3D" id="1.10.1450.10">
    <property type="entry name" value="Tetraspanin"/>
    <property type="match status" value="1"/>
</dbReference>
<evidence type="ECO:0000256" key="3">
    <source>
        <dbReference type="ARBA" id="ARBA00022692"/>
    </source>
</evidence>
<evidence type="ECO:0000313" key="8">
    <source>
        <dbReference type="EMBL" id="JAW12735.1"/>
    </source>
</evidence>
<proteinExistence type="inferred from homology"/>
<feature type="transmembrane region" description="Helical" evidence="7">
    <location>
        <begin position="190"/>
        <end position="212"/>
    </location>
</feature>
<keyword evidence="6" id="KW-1015">Disulfide bond</keyword>
<dbReference type="InterPro" id="IPR018499">
    <property type="entry name" value="Tetraspanin/Peripherin"/>
</dbReference>
<dbReference type="InterPro" id="IPR000301">
    <property type="entry name" value="Tetraspanin_animals"/>
</dbReference>
<feature type="transmembrane region" description="Helical" evidence="7">
    <location>
        <begin position="81"/>
        <end position="105"/>
    </location>
</feature>
<keyword evidence="4 7" id="KW-1133">Transmembrane helix</keyword>
<reference evidence="8" key="1">
    <citation type="journal article" date="2018" name="PLoS Negl. Trop. Dis.">
        <title>An insight into the salivary gland and fat body transcriptome of Panstrongylus lignarius (Hemiptera: Heteroptera), the main vector of Chagas disease in Peru.</title>
        <authorList>
            <person name="Nevoa J.C."/>
            <person name="Mendes M.T."/>
            <person name="da Silva M.V."/>
            <person name="Soares S.C."/>
            <person name="Oliveira C.J.F."/>
            <person name="Ribeiro J.M.C."/>
        </authorList>
    </citation>
    <scope>NUCLEOTIDE SEQUENCE</scope>
</reference>
<evidence type="ECO:0000256" key="1">
    <source>
        <dbReference type="ARBA" id="ARBA00004141"/>
    </source>
</evidence>
<feature type="transmembrane region" description="Helical" evidence="7">
    <location>
        <begin position="48"/>
        <end position="74"/>
    </location>
</feature>
<protein>
    <recommendedName>
        <fullName evidence="7">Tetraspanin</fullName>
    </recommendedName>
</protein>
<feature type="disulfide bond" evidence="6">
    <location>
        <begin position="140"/>
        <end position="157"/>
    </location>
</feature>
<comment type="subcellular location">
    <subcellularLocation>
        <location evidence="1 7">Membrane</location>
        <topology evidence="1 7">Multi-pass membrane protein</topology>
    </subcellularLocation>
</comment>
<evidence type="ECO:0000256" key="7">
    <source>
        <dbReference type="RuleBase" id="RU361218"/>
    </source>
</evidence>
<evidence type="ECO:0000256" key="2">
    <source>
        <dbReference type="ARBA" id="ARBA00006840"/>
    </source>
</evidence>
<evidence type="ECO:0000256" key="4">
    <source>
        <dbReference type="ARBA" id="ARBA00022989"/>
    </source>
</evidence>
<dbReference type="EMBL" id="GFTR01003691">
    <property type="protein sequence ID" value="JAW12735.1"/>
    <property type="molecule type" value="Transcribed_RNA"/>
</dbReference>
<evidence type="ECO:0000256" key="5">
    <source>
        <dbReference type="ARBA" id="ARBA00023136"/>
    </source>
</evidence>
<evidence type="ECO:0000256" key="6">
    <source>
        <dbReference type="PIRSR" id="PIRSR002419-1"/>
    </source>
</evidence>
<dbReference type="PROSITE" id="PS00421">
    <property type="entry name" value="TM4_1"/>
    <property type="match status" value="1"/>
</dbReference>
<dbReference type="PANTHER" id="PTHR19282">
    <property type="entry name" value="TETRASPANIN"/>
    <property type="match status" value="1"/>
</dbReference>
<comment type="similarity">
    <text evidence="2 7">Belongs to the tetraspanin (TM4SF) family.</text>
</comment>
<accession>A0A224XJR8</accession>
<organism evidence="8">
    <name type="scientific">Panstrongylus lignarius</name>
    <dbReference type="NCBI Taxonomy" id="156445"/>
    <lineage>
        <taxon>Eukaryota</taxon>
        <taxon>Metazoa</taxon>
        <taxon>Ecdysozoa</taxon>
        <taxon>Arthropoda</taxon>
        <taxon>Hexapoda</taxon>
        <taxon>Insecta</taxon>
        <taxon>Pterygota</taxon>
        <taxon>Neoptera</taxon>
        <taxon>Paraneoptera</taxon>
        <taxon>Hemiptera</taxon>
        <taxon>Heteroptera</taxon>
        <taxon>Panheteroptera</taxon>
        <taxon>Cimicomorpha</taxon>
        <taxon>Reduviidae</taxon>
        <taxon>Triatominae</taxon>
        <taxon>Panstrongylus</taxon>
    </lineage>
</organism>
<dbReference type="CDD" id="cd03127">
    <property type="entry name" value="tetraspanin_LEL"/>
    <property type="match status" value="1"/>
</dbReference>
<dbReference type="SUPFAM" id="SSF48652">
    <property type="entry name" value="Tetraspanin"/>
    <property type="match status" value="1"/>
</dbReference>
<dbReference type="PANTHER" id="PTHR19282:SF521">
    <property type="entry name" value="IP01817P-RELATED"/>
    <property type="match status" value="1"/>
</dbReference>
<keyword evidence="3 7" id="KW-0812">Transmembrane</keyword>